<keyword evidence="5" id="KW-0472">Membrane</keyword>
<name>A0A094Q6A3_9ZZZZ</name>
<dbReference type="SUPFAM" id="SSF53822">
    <property type="entry name" value="Periplasmic binding protein-like I"/>
    <property type="match status" value="1"/>
</dbReference>
<dbReference type="PROSITE" id="PS51257">
    <property type="entry name" value="PROKAR_LIPOPROTEIN"/>
    <property type="match status" value="1"/>
</dbReference>
<dbReference type="PANTHER" id="PTHR34296">
    <property type="entry name" value="TRANSCRIPTIONAL ACTIVATOR PROTEIN MED"/>
    <property type="match status" value="1"/>
</dbReference>
<keyword evidence="3" id="KW-1003">Cell membrane</keyword>
<keyword evidence="4" id="KW-0732">Signal</keyword>
<evidence type="ECO:0000313" key="8">
    <source>
        <dbReference type="EMBL" id="KGA18912.1"/>
    </source>
</evidence>
<comment type="caution">
    <text evidence="8">The sequence shown here is derived from an EMBL/GenBank/DDBJ whole genome shotgun (WGS) entry which is preliminary data.</text>
</comment>
<accession>A0A094Q6A3</accession>
<dbReference type="InterPro" id="IPR028082">
    <property type="entry name" value="Peripla_BP_I"/>
</dbReference>
<evidence type="ECO:0000256" key="3">
    <source>
        <dbReference type="ARBA" id="ARBA00022475"/>
    </source>
</evidence>
<keyword evidence="6" id="KW-0449">Lipoprotein</keyword>
<comment type="subcellular location">
    <subcellularLocation>
        <location evidence="1">Cell membrane</location>
        <topology evidence="1">Lipid-anchor</topology>
    </subcellularLocation>
</comment>
<dbReference type="InterPro" id="IPR003760">
    <property type="entry name" value="PnrA-like"/>
</dbReference>
<reference evidence="8" key="1">
    <citation type="submission" date="2014-05" db="EMBL/GenBank/DDBJ databases">
        <title>Key roles for freshwater Actinobacteria revealed by deep metagenomic sequencing.</title>
        <authorList>
            <person name="Ghai R."/>
            <person name="Mizuno C.M."/>
            <person name="Picazo A."/>
            <person name="Camacho A."/>
            <person name="Rodriguez-Valera F."/>
        </authorList>
    </citation>
    <scope>NUCLEOTIDE SEQUENCE</scope>
</reference>
<proteinExistence type="inferred from homology"/>
<organism evidence="8">
    <name type="scientific">freshwater metagenome</name>
    <dbReference type="NCBI Taxonomy" id="449393"/>
    <lineage>
        <taxon>unclassified sequences</taxon>
        <taxon>metagenomes</taxon>
        <taxon>ecological metagenomes</taxon>
    </lineage>
</organism>
<dbReference type="Pfam" id="PF02608">
    <property type="entry name" value="Bmp"/>
    <property type="match status" value="1"/>
</dbReference>
<dbReference type="GO" id="GO:0005886">
    <property type="term" value="C:plasma membrane"/>
    <property type="evidence" value="ECO:0007669"/>
    <property type="project" value="UniProtKB-SubCell"/>
</dbReference>
<evidence type="ECO:0000256" key="2">
    <source>
        <dbReference type="ARBA" id="ARBA00008610"/>
    </source>
</evidence>
<evidence type="ECO:0000256" key="5">
    <source>
        <dbReference type="ARBA" id="ARBA00023136"/>
    </source>
</evidence>
<dbReference type="PANTHER" id="PTHR34296:SF2">
    <property type="entry name" value="ABC TRANSPORTER GUANOSINE-BINDING PROTEIN NUPN"/>
    <property type="match status" value="1"/>
</dbReference>
<dbReference type="Gene3D" id="3.40.50.2300">
    <property type="match status" value="2"/>
</dbReference>
<protein>
    <recommendedName>
        <fullName evidence="7">ABC transporter substrate-binding protein PnrA-like domain-containing protein</fullName>
    </recommendedName>
</protein>
<gene>
    <name evidence="8" type="ORF">GM50_7100</name>
</gene>
<feature type="domain" description="ABC transporter substrate-binding protein PnrA-like" evidence="7">
    <location>
        <begin position="54"/>
        <end position="344"/>
    </location>
</feature>
<comment type="similarity">
    <text evidence="2">Belongs to the BMP lipoprotein family.</text>
</comment>
<evidence type="ECO:0000256" key="1">
    <source>
        <dbReference type="ARBA" id="ARBA00004193"/>
    </source>
</evidence>
<sequence>MQKKLLGRWGVIALAATLTATVVTGCGSDSEDAATNLSGTIGIAYSLGGRDVPGFNQLAYIGVEPLLAANESLELIESQDNPTATDDQRAERLRLMAQKGANPIVVVGFTYAAALAKVAPEFPDTTWGIVDDSSVTAPNVHSIVFKEEEGSYLVGVAAALKSKSGNVGFIGGVNTPLIAKFEAGFIAGAKAVTPGIKIQSTYISNFPDFSGFNDPAKGYEAAKGMYENGADVVYAAAGGTGSGMHKAASELGKWSIGVDADEATYPAHADYVTTILTSMLKRVDVGVAAFVADALAGVDTAGVKTWGFAEGGVGYTTTGGYIDDITAKIDEYAAKIASGDVVVPTDPKA</sequence>
<dbReference type="EMBL" id="JNSK01000018">
    <property type="protein sequence ID" value="KGA18912.1"/>
    <property type="molecule type" value="Genomic_DNA"/>
</dbReference>
<dbReference type="InterPro" id="IPR050957">
    <property type="entry name" value="BMP_lipoprotein"/>
</dbReference>
<dbReference type="CDD" id="cd06354">
    <property type="entry name" value="PBP1_PrnA-like"/>
    <property type="match status" value="1"/>
</dbReference>
<evidence type="ECO:0000256" key="4">
    <source>
        <dbReference type="ARBA" id="ARBA00022729"/>
    </source>
</evidence>
<dbReference type="AlphaFoldDB" id="A0A094Q6A3"/>
<evidence type="ECO:0000256" key="6">
    <source>
        <dbReference type="ARBA" id="ARBA00023288"/>
    </source>
</evidence>
<evidence type="ECO:0000259" key="7">
    <source>
        <dbReference type="Pfam" id="PF02608"/>
    </source>
</evidence>